<protein>
    <recommendedName>
        <fullName evidence="2">InsA N-terminal domain-containing protein</fullName>
    </recommendedName>
</protein>
<dbReference type="PANTHER" id="PTHR33293">
    <property type="entry name" value="INSERTION ELEMENT IS1 1 PROTEIN INSB-RELATED"/>
    <property type="match status" value="1"/>
</dbReference>
<organism evidence="1">
    <name type="scientific">termite gut metagenome</name>
    <dbReference type="NCBI Taxonomy" id="433724"/>
    <lineage>
        <taxon>unclassified sequences</taxon>
        <taxon>metagenomes</taxon>
        <taxon>organismal metagenomes</taxon>
    </lineage>
</organism>
<reference evidence="1" key="1">
    <citation type="submission" date="2019-03" db="EMBL/GenBank/DDBJ databases">
        <title>Single cell metagenomics reveals metabolic interactions within the superorganism composed of flagellate Streblomastix strix and complex community of Bacteroidetes bacteria on its surface.</title>
        <authorList>
            <person name="Treitli S.C."/>
            <person name="Kolisko M."/>
            <person name="Husnik F."/>
            <person name="Keeling P."/>
            <person name="Hampl V."/>
        </authorList>
    </citation>
    <scope>NUCLEOTIDE SEQUENCE</scope>
    <source>
        <strain evidence="1">STM</strain>
    </source>
</reference>
<dbReference type="InterPro" id="IPR051354">
    <property type="entry name" value="Transposase_27_IS1"/>
</dbReference>
<dbReference type="InterPro" id="IPR009057">
    <property type="entry name" value="Homeodomain-like_sf"/>
</dbReference>
<dbReference type="SUPFAM" id="SSF46689">
    <property type="entry name" value="Homeodomain-like"/>
    <property type="match status" value="1"/>
</dbReference>
<sequence length="145" mass="16108">MNCPKCTCEKSVKSGIIKGKQRYKCKECGCNYTVELKSTAKPQSMKKQALHLYLEGLGFRSISRILGVSNVSVLNWIRSFGKAVGELSSGSQEIEMVEVDEMHSYIGSKKTTVGYGLLLIDMGKDSSTSLLAIEAMRRRKNFGRE</sequence>
<evidence type="ECO:0000313" key="1">
    <source>
        <dbReference type="EMBL" id="KAA6336388.1"/>
    </source>
</evidence>
<dbReference type="EMBL" id="SNRY01000798">
    <property type="protein sequence ID" value="KAA6336388.1"/>
    <property type="molecule type" value="Genomic_DNA"/>
</dbReference>
<proteinExistence type="predicted"/>
<name>A0A5J4RRZ3_9ZZZZ</name>
<accession>A0A5J4RRZ3</accession>
<dbReference type="PANTHER" id="PTHR33293:SF2">
    <property type="entry name" value="TRANSPOSASE"/>
    <property type="match status" value="1"/>
</dbReference>
<comment type="caution">
    <text evidence="1">The sequence shown here is derived from an EMBL/GenBank/DDBJ whole genome shotgun (WGS) entry which is preliminary data.</text>
</comment>
<evidence type="ECO:0008006" key="2">
    <source>
        <dbReference type="Google" id="ProtNLM"/>
    </source>
</evidence>
<gene>
    <name evidence="1" type="ORF">EZS27_015448</name>
</gene>
<dbReference type="AlphaFoldDB" id="A0A5J4RRZ3"/>
<dbReference type="NCBIfam" id="NF033558">
    <property type="entry name" value="transpos_IS1"/>
    <property type="match status" value="1"/>
</dbReference>